<dbReference type="Proteomes" id="UP001153269">
    <property type="component" value="Unassembled WGS sequence"/>
</dbReference>
<reference evidence="2" key="1">
    <citation type="submission" date="2020-03" db="EMBL/GenBank/DDBJ databases">
        <authorList>
            <person name="Weist P."/>
        </authorList>
    </citation>
    <scope>NUCLEOTIDE SEQUENCE</scope>
</reference>
<evidence type="ECO:0000313" key="3">
    <source>
        <dbReference type="Proteomes" id="UP001153269"/>
    </source>
</evidence>
<feature type="region of interest" description="Disordered" evidence="1">
    <location>
        <begin position="87"/>
        <end position="146"/>
    </location>
</feature>
<gene>
    <name evidence="2" type="ORF">PLEPLA_LOCUS15110</name>
</gene>
<evidence type="ECO:0000313" key="2">
    <source>
        <dbReference type="EMBL" id="CAB1427172.1"/>
    </source>
</evidence>
<name>A0A9N7YHQ8_PLEPL</name>
<accession>A0A9N7YHQ8</accession>
<feature type="region of interest" description="Disordered" evidence="1">
    <location>
        <begin position="164"/>
        <end position="189"/>
    </location>
</feature>
<keyword evidence="3" id="KW-1185">Reference proteome</keyword>
<evidence type="ECO:0000256" key="1">
    <source>
        <dbReference type="SAM" id="MobiDB-lite"/>
    </source>
</evidence>
<organism evidence="2 3">
    <name type="scientific">Pleuronectes platessa</name>
    <name type="common">European plaice</name>
    <dbReference type="NCBI Taxonomy" id="8262"/>
    <lineage>
        <taxon>Eukaryota</taxon>
        <taxon>Metazoa</taxon>
        <taxon>Chordata</taxon>
        <taxon>Craniata</taxon>
        <taxon>Vertebrata</taxon>
        <taxon>Euteleostomi</taxon>
        <taxon>Actinopterygii</taxon>
        <taxon>Neopterygii</taxon>
        <taxon>Teleostei</taxon>
        <taxon>Neoteleostei</taxon>
        <taxon>Acanthomorphata</taxon>
        <taxon>Carangaria</taxon>
        <taxon>Pleuronectiformes</taxon>
        <taxon>Pleuronectoidei</taxon>
        <taxon>Pleuronectidae</taxon>
        <taxon>Pleuronectes</taxon>
    </lineage>
</organism>
<dbReference type="EMBL" id="CADEAL010000947">
    <property type="protein sequence ID" value="CAB1427172.1"/>
    <property type="molecule type" value="Genomic_DNA"/>
</dbReference>
<protein>
    <submittedName>
        <fullName evidence="2">Uncharacterized protein</fullName>
    </submittedName>
</protein>
<proteinExistence type="predicted"/>
<comment type="caution">
    <text evidence="2">The sequence shown here is derived from an EMBL/GenBank/DDBJ whole genome shotgun (WGS) entry which is preliminary data.</text>
</comment>
<sequence>MRRRGTADASLPRDALRSAVRGFDAAERESSIAWRFPLGAHAPRRSMISETNIMIGFDTLSESDTRGEERAYRLAQRGSKELVKHELFPAERRKNTFPPPSFVPADPECSANDSNRSQRSRSSHFFLTPLTPLTPPPPLSSSSTSPSLAPSLFAFVRVSFTLRPVDEEGGSEERGERRRFCLGSSSSDF</sequence>
<dbReference type="AlphaFoldDB" id="A0A9N7YHQ8"/>